<evidence type="ECO:0000313" key="12">
    <source>
        <dbReference type="EMBL" id="KXZ57948.1"/>
    </source>
</evidence>
<evidence type="ECO:0000256" key="10">
    <source>
        <dbReference type="RuleBase" id="RU004181"/>
    </source>
</evidence>
<dbReference type="PANTHER" id="PTHR33695:SF1">
    <property type="entry name" value="LIPOPROTEIN SIGNAL PEPTIDASE"/>
    <property type="match status" value="1"/>
</dbReference>
<keyword evidence="3 9" id="KW-0645">Protease</keyword>
<evidence type="ECO:0000256" key="8">
    <source>
        <dbReference type="ARBA" id="ARBA00023136"/>
    </source>
</evidence>
<feature type="chain" id="PRO_5039223378" description="Lipoprotein signal peptidase" evidence="11">
    <location>
        <begin position="20"/>
        <end position="167"/>
    </location>
</feature>
<dbReference type="EC" id="3.4.23.36" evidence="9"/>
<dbReference type="HAMAP" id="MF_00161">
    <property type="entry name" value="LspA"/>
    <property type="match status" value="1"/>
</dbReference>
<keyword evidence="6 9" id="KW-0378">Hydrolase</keyword>
<dbReference type="AlphaFoldDB" id="A0A150H7W5"/>
<comment type="subcellular location">
    <subcellularLocation>
        <location evidence="9">Cell membrane</location>
        <topology evidence="9">Multi-pass membrane protein</topology>
    </subcellularLocation>
</comment>
<comment type="caution">
    <text evidence="9">Lacks conserved residue(s) required for the propagation of feature annotation.</text>
</comment>
<comment type="catalytic activity">
    <reaction evidence="9">
        <text>Release of signal peptides from bacterial membrane prolipoproteins. Hydrolyzes -Xaa-Yaa-Zaa-|-(S,diacylglyceryl)Cys-, in which Xaa is hydrophobic (preferably Leu), and Yaa (Ala or Ser) and Zaa (Gly or Ala) have small, neutral side chains.</text>
        <dbReference type="EC" id="3.4.23.36"/>
    </reaction>
</comment>
<feature type="transmembrane region" description="Helical" evidence="9">
    <location>
        <begin position="55"/>
        <end position="82"/>
    </location>
</feature>
<dbReference type="PRINTS" id="PR00781">
    <property type="entry name" value="LIPOSIGPTASE"/>
</dbReference>
<comment type="caution">
    <text evidence="12">The sequence shown here is derived from an EMBL/GenBank/DDBJ whole genome shotgun (WGS) entry which is preliminary data.</text>
</comment>
<sequence>MTRRSARLLLAGIAALAFALDQATKAIAVMALEGQPRIAVIGDLVGFAFLRNPGAAFGMGASSTWIFSAIAVAVFFAIVIAARRLRSPLWAVGLGLLLGGLLGNLFDRLLRPPGFFHGAVVDFIDLHFFVCNVADIAITGAAAILMLAALKGTPLDEAQAQPQENHD</sequence>
<comment type="pathway">
    <text evidence="9">Protein modification; lipoprotein biosynthesis (signal peptide cleavage).</text>
</comment>
<keyword evidence="2 9" id="KW-1003">Cell membrane</keyword>
<dbReference type="GO" id="GO:0005886">
    <property type="term" value="C:plasma membrane"/>
    <property type="evidence" value="ECO:0007669"/>
    <property type="project" value="UniProtKB-SubCell"/>
</dbReference>
<dbReference type="PATRIC" id="fig|479117.4.peg.979"/>
<dbReference type="Pfam" id="PF01252">
    <property type="entry name" value="Peptidase_A8"/>
    <property type="match status" value="1"/>
</dbReference>
<keyword evidence="13" id="KW-1185">Reference proteome</keyword>
<dbReference type="Proteomes" id="UP000243589">
    <property type="component" value="Unassembled WGS sequence"/>
</dbReference>
<keyword evidence="11" id="KW-0732">Signal</keyword>
<dbReference type="RefSeq" id="WP_062020850.1">
    <property type="nucleotide sequence ID" value="NZ_LQQC01000010.1"/>
</dbReference>
<comment type="similarity">
    <text evidence="1 9 10">Belongs to the peptidase A8 family.</text>
</comment>
<gene>
    <name evidence="9 12" type="primary">lspA</name>
    <name evidence="12" type="ORF">Bravens_00980</name>
</gene>
<dbReference type="UniPathway" id="UPA00665"/>
<evidence type="ECO:0000313" key="13">
    <source>
        <dbReference type="Proteomes" id="UP000243589"/>
    </source>
</evidence>
<accession>A0A150H7W5</accession>
<organism evidence="12 13">
    <name type="scientific">Brevibacterium ravenspurgense</name>
    <dbReference type="NCBI Taxonomy" id="479117"/>
    <lineage>
        <taxon>Bacteria</taxon>
        <taxon>Bacillati</taxon>
        <taxon>Actinomycetota</taxon>
        <taxon>Actinomycetes</taxon>
        <taxon>Micrococcales</taxon>
        <taxon>Brevibacteriaceae</taxon>
        <taxon>Brevibacterium</taxon>
    </lineage>
</organism>
<feature type="active site" evidence="9">
    <location>
        <position position="135"/>
    </location>
</feature>
<evidence type="ECO:0000256" key="9">
    <source>
        <dbReference type="HAMAP-Rule" id="MF_00161"/>
    </source>
</evidence>
<evidence type="ECO:0000256" key="3">
    <source>
        <dbReference type="ARBA" id="ARBA00022670"/>
    </source>
</evidence>
<keyword evidence="8 9" id="KW-0472">Membrane</keyword>
<evidence type="ECO:0000256" key="6">
    <source>
        <dbReference type="ARBA" id="ARBA00022801"/>
    </source>
</evidence>
<evidence type="ECO:0000256" key="5">
    <source>
        <dbReference type="ARBA" id="ARBA00022750"/>
    </source>
</evidence>
<dbReference type="EMBL" id="LQQC01000010">
    <property type="protein sequence ID" value="KXZ57948.1"/>
    <property type="molecule type" value="Genomic_DNA"/>
</dbReference>
<name>A0A150H7W5_9MICO</name>
<protein>
    <recommendedName>
        <fullName evidence="9">Lipoprotein signal peptidase</fullName>
        <ecNumber evidence="9">3.4.23.36</ecNumber>
    </recommendedName>
    <alternativeName>
        <fullName evidence="9">Prolipoprotein signal peptidase</fullName>
    </alternativeName>
    <alternativeName>
        <fullName evidence="9">Signal peptidase II</fullName>
        <shortName evidence="9">SPase II</shortName>
    </alternativeName>
</protein>
<feature type="transmembrane region" description="Helical" evidence="9">
    <location>
        <begin position="126"/>
        <end position="150"/>
    </location>
</feature>
<feature type="active site" evidence="9">
    <location>
        <position position="122"/>
    </location>
</feature>
<evidence type="ECO:0000256" key="7">
    <source>
        <dbReference type="ARBA" id="ARBA00022989"/>
    </source>
</evidence>
<comment type="function">
    <text evidence="9">This protein specifically catalyzes the removal of signal peptides from prolipoproteins.</text>
</comment>
<evidence type="ECO:0000256" key="2">
    <source>
        <dbReference type="ARBA" id="ARBA00022475"/>
    </source>
</evidence>
<keyword evidence="7 9" id="KW-1133">Transmembrane helix</keyword>
<dbReference type="InterPro" id="IPR001872">
    <property type="entry name" value="Peptidase_A8"/>
</dbReference>
<dbReference type="GO" id="GO:0006508">
    <property type="term" value="P:proteolysis"/>
    <property type="evidence" value="ECO:0007669"/>
    <property type="project" value="UniProtKB-KW"/>
</dbReference>
<feature type="signal peptide" evidence="11">
    <location>
        <begin position="1"/>
        <end position="19"/>
    </location>
</feature>
<evidence type="ECO:0000256" key="4">
    <source>
        <dbReference type="ARBA" id="ARBA00022692"/>
    </source>
</evidence>
<keyword evidence="12" id="KW-0449">Lipoprotein</keyword>
<proteinExistence type="inferred from homology"/>
<dbReference type="GO" id="GO:0004190">
    <property type="term" value="F:aspartic-type endopeptidase activity"/>
    <property type="evidence" value="ECO:0007669"/>
    <property type="project" value="UniProtKB-UniRule"/>
</dbReference>
<evidence type="ECO:0000256" key="1">
    <source>
        <dbReference type="ARBA" id="ARBA00006139"/>
    </source>
</evidence>
<keyword evidence="4 9" id="KW-0812">Transmembrane</keyword>
<keyword evidence="5 9" id="KW-0064">Aspartyl protease</keyword>
<feature type="transmembrane region" description="Helical" evidence="9">
    <location>
        <begin position="89"/>
        <end position="106"/>
    </location>
</feature>
<evidence type="ECO:0000256" key="11">
    <source>
        <dbReference type="SAM" id="SignalP"/>
    </source>
</evidence>
<dbReference type="PANTHER" id="PTHR33695">
    <property type="entry name" value="LIPOPROTEIN SIGNAL PEPTIDASE"/>
    <property type="match status" value="1"/>
</dbReference>
<reference evidence="12 13" key="1">
    <citation type="submission" date="2016-01" db="EMBL/GenBank/DDBJ databases">
        <title>Use of Whole Genome Sequencing to ascertain that Brevibacterium massiliense (Roux, Raoult 2009) is a later heterotypic synonym of Brevibacterium ravenspurgense (Mages 2008).</title>
        <authorList>
            <person name="Bernier A.-M."/>
            <person name="Burdz T."/>
            <person name="Huynh C."/>
            <person name="Pachecho A.L."/>
            <person name="Wiebe D."/>
            <person name="Bonner C."/>
            <person name="Bernard K."/>
        </authorList>
    </citation>
    <scope>NUCLEOTIDE SEQUENCE [LARGE SCALE GENOMIC DNA]</scope>
    <source>
        <strain evidence="12 13">CCUG56047</strain>
    </source>
</reference>